<keyword evidence="2" id="KW-0732">Signal</keyword>
<dbReference type="InterPro" id="IPR021868">
    <property type="entry name" value="Alpha_2_Macroglob_MG3"/>
</dbReference>
<organism evidence="5 6">
    <name type="scientific">Litorimonas cladophorae</name>
    <dbReference type="NCBI Taxonomy" id="1220491"/>
    <lineage>
        <taxon>Bacteria</taxon>
        <taxon>Pseudomonadati</taxon>
        <taxon>Pseudomonadota</taxon>
        <taxon>Alphaproteobacteria</taxon>
        <taxon>Maricaulales</taxon>
        <taxon>Robiginitomaculaceae</taxon>
    </lineage>
</organism>
<keyword evidence="6" id="KW-1185">Reference proteome</keyword>
<dbReference type="Pfam" id="PF21142">
    <property type="entry name" value="A2M_bMG2"/>
    <property type="match status" value="1"/>
</dbReference>
<dbReference type="Pfam" id="PF11974">
    <property type="entry name" value="bMG3"/>
    <property type="match status" value="1"/>
</dbReference>
<dbReference type="GO" id="GO:0004866">
    <property type="term" value="F:endopeptidase inhibitor activity"/>
    <property type="evidence" value="ECO:0007669"/>
    <property type="project" value="InterPro"/>
</dbReference>
<dbReference type="InterPro" id="IPR002890">
    <property type="entry name" value="MG2"/>
</dbReference>
<evidence type="ECO:0000256" key="1">
    <source>
        <dbReference type="ARBA" id="ARBA00010556"/>
    </source>
</evidence>
<dbReference type="InterPro" id="IPR047565">
    <property type="entry name" value="Alpha-macroglob_thiol-ester_cl"/>
</dbReference>
<evidence type="ECO:0000259" key="4">
    <source>
        <dbReference type="SMART" id="SM01360"/>
    </source>
</evidence>
<dbReference type="PIRSF" id="PIRSF038980">
    <property type="entry name" value="A2M_bac"/>
    <property type="match status" value="1"/>
</dbReference>
<dbReference type="Pfam" id="PF17962">
    <property type="entry name" value="bMG6"/>
    <property type="match status" value="1"/>
</dbReference>
<dbReference type="InterPro" id="IPR041246">
    <property type="entry name" value="Bact_MG10"/>
</dbReference>
<dbReference type="Pfam" id="PF01835">
    <property type="entry name" value="MG2"/>
    <property type="match status" value="1"/>
</dbReference>
<dbReference type="Pfam" id="PF00207">
    <property type="entry name" value="A2M"/>
    <property type="match status" value="1"/>
</dbReference>
<dbReference type="PANTHER" id="PTHR40094">
    <property type="entry name" value="ALPHA-2-MACROGLOBULIN HOMOLOG"/>
    <property type="match status" value="1"/>
</dbReference>
<evidence type="ECO:0000313" key="6">
    <source>
        <dbReference type="Proteomes" id="UP000600865"/>
    </source>
</evidence>
<dbReference type="PANTHER" id="PTHR40094:SF1">
    <property type="entry name" value="UBIQUITIN DOMAIN-CONTAINING PROTEIN"/>
    <property type="match status" value="1"/>
</dbReference>
<feature type="domain" description="Alpha-2-macroglobulin" evidence="4">
    <location>
        <begin position="967"/>
        <end position="1055"/>
    </location>
</feature>
<protein>
    <submittedName>
        <fullName evidence="5">Alpha-2-macroglobulin</fullName>
    </submittedName>
</protein>
<dbReference type="SUPFAM" id="SSF48239">
    <property type="entry name" value="Terpenoid cyclases/Protein prenyltransferases"/>
    <property type="match status" value="1"/>
</dbReference>
<dbReference type="SMART" id="SM01359">
    <property type="entry name" value="A2M_N_2"/>
    <property type="match status" value="1"/>
</dbReference>
<evidence type="ECO:0000256" key="2">
    <source>
        <dbReference type="ARBA" id="ARBA00022729"/>
    </source>
</evidence>
<sequence>MQHSVIKAFVGVVLFLAAGVAGFHFFPEGDNQVEPQSPATLEAVIDDAISAKAQTGDVEPADVADATDAVRDPLPKALRFLSIDSQEQNGDMRACLSFDANFSRVNESELKPFFRVYPDVQFSLDGQDSRICILGLDYGQSYSIDVLKGLTSDEETILKTTRKLSFTFEDKPSFVGFAGEGIILPETKGARVVLKTVNVDRLALTLFRVNDRILSQHSPDAGESGTAEDYVSTYEASSRRVEVWSDEIDVTENKNAIVETPFDLQDKISGKGPGAYILIAEHIVEGEPEYRRAKAIRWLISTDLALSSYRGSDALHVAVRSIKAARLKAGVRLDLVASNNEQLAEVITDSQGRAVFDNAILSGTGPLKPRMIMAYGDDGDYAVLDLSRAPLDLSAMDVQGREITGPFDLYAFTDRGIYRPGQTIRLTTLLRDGDARAIEDRVLALTLTRPDGSAELSRVLKDEDAGGYVTDLTIPAQAARGMWTIELAVEGTDARIFKTVSVEDFVPQRLKLTLKPEKQPVLRAEETRDITLDAQFYYGAPGSNLETEAEVRLQRDPNPFGQFKAYSFGDVSEDFRERMIDVKVPATGEDGTALVQLRLSEEEAKSSHPLRASFIAGVSEPGGRYVRENLFIPVRGQETYIGFKSQFGERAERNKPAKIDLVALAASGERRGAKVSWTLNEEDRDYNWYRYRNRWQYRVRTTDIFIDQGEIDITAAAPAVWSKSLNWGRYRLDVKTEAGDTASYRFGVGWSNWGDSDSDAPDRILVGATDLPTKPGGAVTLNLNAPYAGRGDIVIADYTVRSIRTIDVPQGASSVRIPYDPSWGHDVYAMVTLYTPLDSAKRDGVKRAVGLTHIALDRGPQTLELAINTPDRVSPRTNLQIPIELSGASAQETAWISLAAVDEGILALTKFQSPDAPAAFFAKKAFTLDIRDDYSRILNPFLANGPTRSGGDSIGGAGLSVVPTKTVALYEGPVLVKDGKAVISLDLPDFNGELRIMATAWTKSAIGSASTPIKVRDAVPANLALPRFLAPGDKAVATLSLDNIDGEGGAYRTIVSGEGLLSPKQTVFDLTPGTRDQTGINLSAEDVGIYSLTSDISGPKNYSIQSTYPIEVRSPYRPITRRLIRGIDPGETYTLTSDILDGYSVAGADLELSVSRLPGLSVKPYLAALNRYPYGCTEQTVSKAMPLLFVKSLGGFKDTSERELRDRIQAAIAKVASRQDVTGEFGLWRQGDGNLSPWLQLYVSEFLVEADREGYDVASSSLTSAINAAKMLSRMEDYSSLNLDFPNTESRKDGERQRAERAAYAHYVMALAGEADASGIRYLDKAFGDKLTDPLAMSYLGAALERIGDEARADKMFARAYAALGEQDSYNYYSSAERDAAALLAIGGSSLDDEITEKVLLGLIDLDPTKTSTQEKSYIVRAMSKLNANSGEVKVETKNLTLENKATSFLGTDLVRSPSVKNTGDAKAFVTLDITSTPETATETVSAGFAVTKTLYTPKGTEISPSGLKKGDRAIVLVTAKSKFTADSMVVIADLLPAGLEIETLLSPSDAGKEGAFAFLGELSDFDMQEARDDRFIASDRRTRYDREGSTFRAAYVVRAVTTGSFAFPGAVVEDMYRPARVGTSEYGQLDITDSGAL</sequence>
<dbReference type="Pfam" id="PF07703">
    <property type="entry name" value="A2M_BRD"/>
    <property type="match status" value="1"/>
</dbReference>
<gene>
    <name evidence="5" type="ORF">GCM10011309_05800</name>
</gene>
<dbReference type="Pfam" id="PF17973">
    <property type="entry name" value="bMG10"/>
    <property type="match status" value="1"/>
</dbReference>
<dbReference type="SMART" id="SM01360">
    <property type="entry name" value="A2M"/>
    <property type="match status" value="1"/>
</dbReference>
<dbReference type="Gene3D" id="2.60.40.1930">
    <property type="match status" value="1"/>
</dbReference>
<dbReference type="CDD" id="cd02891">
    <property type="entry name" value="A2M_like"/>
    <property type="match status" value="1"/>
</dbReference>
<dbReference type="Pfam" id="PF17972">
    <property type="entry name" value="bMG5"/>
    <property type="match status" value="1"/>
</dbReference>
<feature type="domain" description="Alpha-2-macroglobulin bait region" evidence="3">
    <location>
        <begin position="764"/>
        <end position="908"/>
    </location>
</feature>
<comment type="caution">
    <text evidence="5">The sequence shown here is derived from an EMBL/GenBank/DDBJ whole genome shotgun (WGS) entry which is preliminary data.</text>
</comment>
<dbReference type="Proteomes" id="UP000600865">
    <property type="component" value="Unassembled WGS sequence"/>
</dbReference>
<dbReference type="SMART" id="SM01419">
    <property type="entry name" value="Thiol-ester_cl"/>
    <property type="match status" value="1"/>
</dbReference>
<name>A0A918NDB6_9PROT</name>
<dbReference type="Gene3D" id="1.50.10.20">
    <property type="match status" value="1"/>
</dbReference>
<dbReference type="InterPro" id="IPR049120">
    <property type="entry name" value="A2M_bMG2"/>
</dbReference>
<dbReference type="EMBL" id="BMYV01000001">
    <property type="protein sequence ID" value="GGX59097.1"/>
    <property type="molecule type" value="Genomic_DNA"/>
</dbReference>
<dbReference type="InterPro" id="IPR041203">
    <property type="entry name" value="Bact_A2M_MG5"/>
</dbReference>
<dbReference type="InterPro" id="IPR008930">
    <property type="entry name" value="Terpenoid_cyclase/PrenylTrfase"/>
</dbReference>
<reference evidence="5 6" key="1">
    <citation type="journal article" date="2014" name="Int. J. Syst. Evol. Microbiol.">
        <title>Complete genome sequence of Corynebacterium casei LMG S-19264T (=DSM 44701T), isolated from a smear-ripened cheese.</title>
        <authorList>
            <consortium name="US DOE Joint Genome Institute (JGI-PGF)"/>
            <person name="Walter F."/>
            <person name="Albersmeier A."/>
            <person name="Kalinowski J."/>
            <person name="Ruckert C."/>
        </authorList>
    </citation>
    <scope>NUCLEOTIDE SEQUENCE [LARGE SCALE GENOMIC DNA]</scope>
    <source>
        <strain evidence="5 6">KCTC 23968</strain>
    </source>
</reference>
<evidence type="ECO:0000313" key="5">
    <source>
        <dbReference type="EMBL" id="GGX59097.1"/>
    </source>
</evidence>
<dbReference type="InterPro" id="IPR011625">
    <property type="entry name" value="A2M_N_BRD"/>
</dbReference>
<accession>A0A918NDB6</accession>
<comment type="similarity">
    <text evidence="1">Belongs to the protease inhibitor I39 (alpha-2-macroglobulin) family. Bacterial alpha-2-macroglobulin subfamily.</text>
</comment>
<proteinExistence type="inferred from homology"/>
<dbReference type="InterPro" id="IPR026284">
    <property type="entry name" value="A2MG_proteobact"/>
</dbReference>
<dbReference type="InterPro" id="IPR051802">
    <property type="entry name" value="YfhM-like"/>
</dbReference>
<dbReference type="InterPro" id="IPR001599">
    <property type="entry name" value="Macroglobln_a2"/>
</dbReference>
<evidence type="ECO:0000259" key="3">
    <source>
        <dbReference type="SMART" id="SM01359"/>
    </source>
</evidence>
<dbReference type="InterPro" id="IPR041462">
    <property type="entry name" value="Bact_A2M_MG6"/>
</dbReference>
<dbReference type="RefSeq" id="WP_189581046.1">
    <property type="nucleotide sequence ID" value="NZ_BMYV01000001.1"/>
</dbReference>